<evidence type="ECO:0000256" key="1">
    <source>
        <dbReference type="ARBA" id="ARBA00023015"/>
    </source>
</evidence>
<evidence type="ECO:0000259" key="5">
    <source>
        <dbReference type="PROSITE" id="PS51843"/>
    </source>
</evidence>
<evidence type="ECO:0000256" key="3">
    <source>
        <dbReference type="ARBA" id="ARBA00023170"/>
    </source>
</evidence>
<feature type="region of interest" description="Disordered" evidence="4">
    <location>
        <begin position="404"/>
        <end position="472"/>
    </location>
</feature>
<keyword evidence="1" id="KW-0805">Transcription regulation</keyword>
<name>A0AAN9AD77_HALRR</name>
<feature type="compositionally biased region" description="Low complexity" evidence="4">
    <location>
        <begin position="363"/>
        <end position="374"/>
    </location>
</feature>
<evidence type="ECO:0000256" key="4">
    <source>
        <dbReference type="SAM" id="MobiDB-lite"/>
    </source>
</evidence>
<feature type="region of interest" description="Disordered" evidence="4">
    <location>
        <begin position="111"/>
        <end position="138"/>
    </location>
</feature>
<feature type="compositionally biased region" description="Polar residues" evidence="4">
    <location>
        <begin position="312"/>
        <end position="340"/>
    </location>
</feature>
<feature type="compositionally biased region" description="Polar residues" evidence="4">
    <location>
        <begin position="434"/>
        <end position="443"/>
    </location>
</feature>
<reference evidence="6 7" key="1">
    <citation type="submission" date="2023-11" db="EMBL/GenBank/DDBJ databases">
        <title>Halocaridina rubra genome assembly.</title>
        <authorList>
            <person name="Smith C."/>
        </authorList>
    </citation>
    <scope>NUCLEOTIDE SEQUENCE [LARGE SCALE GENOMIC DNA]</scope>
    <source>
        <strain evidence="6">EP-1</strain>
        <tissue evidence="6">Whole</tissue>
    </source>
</reference>
<keyword evidence="7" id="KW-1185">Reference proteome</keyword>
<dbReference type="EMBL" id="JAXCGZ010002176">
    <property type="protein sequence ID" value="KAK7084248.1"/>
    <property type="molecule type" value="Genomic_DNA"/>
</dbReference>
<keyword evidence="3" id="KW-0675">Receptor</keyword>
<feature type="region of interest" description="Disordered" evidence="4">
    <location>
        <begin position="283"/>
        <end position="387"/>
    </location>
</feature>
<sequence length="902" mass="100311">MVRLGIATGSRSLGLDSPGDHGPSSTDQPVFSYQVLRREEGSHHASPMLAASTTVPLHLRLERQLESVLPPDTRISPVCPRTNTLTPAGCNTTIASSSLTMLDRSHLSVWPKPVKEPSEGVARAQKRSHREIEETAHSSSSKYMTEVNWCPICRSPVQSGLVHQCSTAIQHGSNIYTVGGPANKYQEKVSALDHHSNIQSSTASSSSQFEGLHHGLPVPSAENLTFSGRISGLRVPMTATSNLHSMSPGSSLLQNQSQDDHVPSTSKASLIKSTAATISLVDHANPKSPESCSTSIASTSRDIPPVARIDENSPTWSKDNYQASSAHESESWETPTSVISRLTAGMTGRSSSQNDEKNRNCPSPSISESSSMSSFFGHQDIGPPEDPFQMAHQELVDEYLKHVAPPPDIHRQTSKNRPTDKSTLQPTMKRGRRYTSSESTSSDIMHGGDSSMYGSQDSDLEENSSSGYLDENGKLPDLDTILKSIKQPDFAPYFPEKSSIEKFLEPHEIGHINHLIKSVSDSMLTISLPETLYKSKGFTPLDYMDIHLNCVIRHFFFVFKNEDFLNLTISDQIALLDGCTLRAIQCTSLYLFNKDAGCWHIPGATNKANQPVIHISDLMQVFPQPFVTKTYELHMAAAMLGFDWPMGVIASCILMYTPLNKLIQEMDKVDVLRNKYVHLLLKYITWKHGPYNASLLFPEVLKLLDALLLHVDEFASITLKLNNEEVMAVEERLATLTLSQMAPYGVQSSKLKEKIASWSTLDSVKLGDIQNRLCMAMHMSMLESLQSNSAHYWASNTVYYRSSNSQEDTIIQIKPMPQLMPPTEKDFPEDQSSDRNSYINHRLLQQKDREMKTISALAQKDFMLLRKFLEEVTNRESASVVQNIKEKMDSDQIKKIINKLCT</sequence>
<dbReference type="PROSITE" id="PS51843">
    <property type="entry name" value="NR_LBD"/>
    <property type="match status" value="1"/>
</dbReference>
<keyword evidence="2" id="KW-0804">Transcription</keyword>
<dbReference type="InterPro" id="IPR035500">
    <property type="entry name" value="NHR-like_dom_sf"/>
</dbReference>
<evidence type="ECO:0000313" key="6">
    <source>
        <dbReference type="EMBL" id="KAK7084248.1"/>
    </source>
</evidence>
<evidence type="ECO:0000313" key="7">
    <source>
        <dbReference type="Proteomes" id="UP001381693"/>
    </source>
</evidence>
<feature type="region of interest" description="Disordered" evidence="4">
    <location>
        <begin position="242"/>
        <end position="268"/>
    </location>
</feature>
<dbReference type="InterPro" id="IPR000536">
    <property type="entry name" value="Nucl_hrmn_rcpt_lig-bd"/>
</dbReference>
<proteinExistence type="predicted"/>
<evidence type="ECO:0000256" key="2">
    <source>
        <dbReference type="ARBA" id="ARBA00023163"/>
    </source>
</evidence>
<gene>
    <name evidence="6" type="ORF">SK128_027219</name>
</gene>
<dbReference type="AlphaFoldDB" id="A0AAN9AD77"/>
<feature type="domain" description="NR LBD" evidence="5">
    <location>
        <begin position="507"/>
        <end position="740"/>
    </location>
</feature>
<accession>A0AAN9AD77</accession>
<feature type="compositionally biased region" description="Polar residues" evidence="4">
    <location>
        <begin position="288"/>
        <end position="301"/>
    </location>
</feature>
<comment type="caution">
    <text evidence="6">The sequence shown here is derived from an EMBL/GenBank/DDBJ whole genome shotgun (WGS) entry which is preliminary data.</text>
</comment>
<organism evidence="6 7">
    <name type="scientific">Halocaridina rubra</name>
    <name type="common">Hawaiian red shrimp</name>
    <dbReference type="NCBI Taxonomy" id="373956"/>
    <lineage>
        <taxon>Eukaryota</taxon>
        <taxon>Metazoa</taxon>
        <taxon>Ecdysozoa</taxon>
        <taxon>Arthropoda</taxon>
        <taxon>Crustacea</taxon>
        <taxon>Multicrustacea</taxon>
        <taxon>Malacostraca</taxon>
        <taxon>Eumalacostraca</taxon>
        <taxon>Eucarida</taxon>
        <taxon>Decapoda</taxon>
        <taxon>Pleocyemata</taxon>
        <taxon>Caridea</taxon>
        <taxon>Atyoidea</taxon>
        <taxon>Atyidae</taxon>
        <taxon>Halocaridina</taxon>
    </lineage>
</organism>
<dbReference type="Gene3D" id="1.10.565.10">
    <property type="entry name" value="Retinoid X Receptor"/>
    <property type="match status" value="1"/>
</dbReference>
<dbReference type="Proteomes" id="UP001381693">
    <property type="component" value="Unassembled WGS sequence"/>
</dbReference>
<protein>
    <recommendedName>
        <fullName evidence="5">NR LBD domain-containing protein</fullName>
    </recommendedName>
</protein>
<feature type="region of interest" description="Disordered" evidence="4">
    <location>
        <begin position="1"/>
        <end position="28"/>
    </location>
</feature>
<feature type="compositionally biased region" description="Polar residues" evidence="4">
    <location>
        <begin position="452"/>
        <end position="467"/>
    </location>
</feature>
<dbReference type="SUPFAM" id="SSF48508">
    <property type="entry name" value="Nuclear receptor ligand-binding domain"/>
    <property type="match status" value="1"/>
</dbReference>